<dbReference type="Gene3D" id="3.30.300.20">
    <property type="match status" value="1"/>
</dbReference>
<dbReference type="GO" id="GO:0003924">
    <property type="term" value="F:GTPase activity"/>
    <property type="evidence" value="ECO:0007669"/>
    <property type="project" value="UniProtKB-UniRule"/>
</dbReference>
<dbReference type="PRINTS" id="PR00326">
    <property type="entry name" value="GTP1OBG"/>
</dbReference>
<evidence type="ECO:0000313" key="11">
    <source>
        <dbReference type="EMBL" id="RIH91947.1"/>
    </source>
</evidence>
<keyword evidence="12" id="KW-1185">Reference proteome</keyword>
<dbReference type="InterPro" id="IPR005662">
    <property type="entry name" value="GTPase_Era-like"/>
</dbReference>
<evidence type="ECO:0000256" key="2">
    <source>
        <dbReference type="ARBA" id="ARBA00020484"/>
    </source>
</evidence>
<dbReference type="GO" id="GO:0005525">
    <property type="term" value="F:GTP binding"/>
    <property type="evidence" value="ECO:0007669"/>
    <property type="project" value="UniProtKB-UniRule"/>
</dbReference>
<dbReference type="GO" id="GO:0000028">
    <property type="term" value="P:ribosomal small subunit assembly"/>
    <property type="evidence" value="ECO:0007669"/>
    <property type="project" value="TreeGrafter"/>
</dbReference>
<keyword evidence="6" id="KW-1003">Cell membrane</keyword>
<comment type="subcellular location">
    <subcellularLocation>
        <location evidence="6">Cytoplasm</location>
    </subcellularLocation>
    <subcellularLocation>
        <location evidence="6">Cell membrane</location>
        <topology evidence="6">Peripheral membrane protein</topology>
    </subcellularLocation>
</comment>
<dbReference type="GO" id="GO:0070181">
    <property type="term" value="F:small ribosomal subunit rRNA binding"/>
    <property type="evidence" value="ECO:0007669"/>
    <property type="project" value="UniProtKB-UniRule"/>
</dbReference>
<evidence type="ECO:0000256" key="6">
    <source>
        <dbReference type="HAMAP-Rule" id="MF_00367"/>
    </source>
</evidence>
<feature type="domain" description="KH type-2" evidence="9">
    <location>
        <begin position="221"/>
        <end position="304"/>
    </location>
</feature>
<dbReference type="InterPro" id="IPR027417">
    <property type="entry name" value="P-loop_NTPase"/>
</dbReference>
<feature type="region of interest" description="G2" evidence="7">
    <location>
        <begin position="56"/>
        <end position="60"/>
    </location>
</feature>
<feature type="region of interest" description="G1" evidence="7">
    <location>
        <begin position="30"/>
        <end position="37"/>
    </location>
</feature>
<sequence length="319" mass="35738">MALEPSNPTHPYTEGVSEPTTYSGFVALVGKPNVGKSTLLNALLGVKAAPISPKPQTTRKRLRGVFTEGNRQIVFVDTPGWHAAEDAMGEYMIRQITEALADVNLVLWVVDLRHPPTQEDERVARALKPLKERVPVILVGNKVDAAKRPEAALEAYRELLPGLQTRSLSAQNERDVADLREEILALLPEGPFFFPENHARADQTPEEWAAEIVREEAMKRLKEEVPYAIATKTEEFTLRPPPAGGGEGLFYILVYIYVEREGHRPIVIGSDGRMLKEIGAAARKQLEVFLGKKVYLELQVKVYPNWRKDPEALRELGYE</sequence>
<dbReference type="SUPFAM" id="SSF52540">
    <property type="entry name" value="P-loop containing nucleoside triphosphate hydrolases"/>
    <property type="match status" value="1"/>
</dbReference>
<dbReference type="PROSITE" id="PS50823">
    <property type="entry name" value="KH_TYPE_2"/>
    <property type="match status" value="1"/>
</dbReference>
<evidence type="ECO:0000259" key="9">
    <source>
        <dbReference type="PROSITE" id="PS50823"/>
    </source>
</evidence>
<keyword evidence="3 6" id="KW-0547">Nucleotide-binding</keyword>
<feature type="binding site" evidence="6">
    <location>
        <begin position="77"/>
        <end position="81"/>
    </location>
    <ligand>
        <name>GTP</name>
        <dbReference type="ChEBI" id="CHEBI:37565"/>
    </ligand>
</feature>
<dbReference type="EMBL" id="QWLB01000028">
    <property type="protein sequence ID" value="RIH91947.1"/>
    <property type="molecule type" value="Genomic_DNA"/>
</dbReference>
<comment type="similarity">
    <text evidence="1 6 7 8">Belongs to the TRAFAC class TrmE-Era-EngA-EngB-Septin-like GTPase superfamily. Era GTPase family.</text>
</comment>
<proteinExistence type="inferred from homology"/>
<dbReference type="CDD" id="cd04163">
    <property type="entry name" value="Era"/>
    <property type="match status" value="1"/>
</dbReference>
<dbReference type="PANTHER" id="PTHR42698">
    <property type="entry name" value="GTPASE ERA"/>
    <property type="match status" value="1"/>
</dbReference>
<dbReference type="GO" id="GO:0043024">
    <property type="term" value="F:ribosomal small subunit binding"/>
    <property type="evidence" value="ECO:0007669"/>
    <property type="project" value="TreeGrafter"/>
</dbReference>
<dbReference type="InterPro" id="IPR005225">
    <property type="entry name" value="Small_GTP-bd"/>
</dbReference>
<dbReference type="InterPro" id="IPR004044">
    <property type="entry name" value="KH_dom_type_2"/>
</dbReference>
<dbReference type="SUPFAM" id="SSF54814">
    <property type="entry name" value="Prokaryotic type KH domain (KH-domain type II)"/>
    <property type="match status" value="1"/>
</dbReference>
<dbReference type="Pfam" id="PF01926">
    <property type="entry name" value="MMR_HSR1"/>
    <property type="match status" value="1"/>
</dbReference>
<keyword evidence="6" id="KW-0472">Membrane</keyword>
<keyword evidence="6" id="KW-0690">Ribosome biogenesis</keyword>
<comment type="subunit">
    <text evidence="6">Monomer.</text>
</comment>
<feature type="region of interest" description="G4" evidence="7">
    <location>
        <begin position="141"/>
        <end position="144"/>
    </location>
</feature>
<name>A0A399F5A2_9DEIN</name>
<accession>A0A399F5A2</accession>
<comment type="caution">
    <text evidence="11">The sequence shown here is derived from an EMBL/GenBank/DDBJ whole genome shotgun (WGS) entry which is preliminary data.</text>
</comment>
<keyword evidence="6" id="KW-0963">Cytoplasm</keyword>
<dbReference type="NCBIfam" id="NF000908">
    <property type="entry name" value="PRK00089.1"/>
    <property type="match status" value="1"/>
</dbReference>
<dbReference type="InterPro" id="IPR006073">
    <property type="entry name" value="GTP-bd"/>
</dbReference>
<dbReference type="PROSITE" id="PS51713">
    <property type="entry name" value="G_ERA"/>
    <property type="match status" value="1"/>
</dbReference>
<dbReference type="AlphaFoldDB" id="A0A399F5A2"/>
<evidence type="ECO:0000313" key="12">
    <source>
        <dbReference type="Proteomes" id="UP000266178"/>
    </source>
</evidence>
<dbReference type="NCBIfam" id="TIGR00231">
    <property type="entry name" value="small_GTP"/>
    <property type="match status" value="1"/>
</dbReference>
<evidence type="ECO:0000256" key="3">
    <source>
        <dbReference type="ARBA" id="ARBA00022741"/>
    </source>
</evidence>
<dbReference type="NCBIfam" id="TIGR00436">
    <property type="entry name" value="era"/>
    <property type="match status" value="1"/>
</dbReference>
<gene>
    <name evidence="6 11" type="primary">era</name>
    <name evidence="11" type="ORF">Mgrana_02128</name>
</gene>
<evidence type="ECO:0000256" key="1">
    <source>
        <dbReference type="ARBA" id="ARBA00007921"/>
    </source>
</evidence>
<comment type="function">
    <text evidence="6">An essential GTPase that binds both GDP and GTP, with rapid nucleotide exchange. Plays a role in 16S rRNA processing and 30S ribosomal subunit biogenesis and possibly also in cell cycle regulation and energy metabolism.</text>
</comment>
<feature type="region of interest" description="G3" evidence="7">
    <location>
        <begin position="77"/>
        <end position="80"/>
    </location>
</feature>
<dbReference type="GO" id="GO:0005829">
    <property type="term" value="C:cytosol"/>
    <property type="evidence" value="ECO:0007669"/>
    <property type="project" value="TreeGrafter"/>
</dbReference>
<evidence type="ECO:0000256" key="8">
    <source>
        <dbReference type="RuleBase" id="RU003761"/>
    </source>
</evidence>
<keyword evidence="5 6" id="KW-0342">GTP-binding</keyword>
<feature type="binding site" evidence="6">
    <location>
        <begin position="141"/>
        <end position="144"/>
    </location>
    <ligand>
        <name>GTP</name>
        <dbReference type="ChEBI" id="CHEBI:37565"/>
    </ligand>
</feature>
<dbReference type="InterPro" id="IPR009019">
    <property type="entry name" value="KH_sf_prok-type"/>
</dbReference>
<feature type="region of interest" description="G5" evidence="7">
    <location>
        <begin position="168"/>
        <end position="170"/>
    </location>
</feature>
<dbReference type="InterPro" id="IPR015946">
    <property type="entry name" value="KH_dom-like_a/b"/>
</dbReference>
<feature type="binding site" evidence="6">
    <location>
        <begin position="30"/>
        <end position="37"/>
    </location>
    <ligand>
        <name>GTP</name>
        <dbReference type="ChEBI" id="CHEBI:37565"/>
    </ligand>
</feature>
<dbReference type="Proteomes" id="UP000266178">
    <property type="component" value="Unassembled WGS sequence"/>
</dbReference>
<protein>
    <recommendedName>
        <fullName evidence="2 6">GTPase Era</fullName>
    </recommendedName>
</protein>
<dbReference type="GO" id="GO:0005886">
    <property type="term" value="C:plasma membrane"/>
    <property type="evidence" value="ECO:0007669"/>
    <property type="project" value="UniProtKB-SubCell"/>
</dbReference>
<feature type="domain" description="Era-type G" evidence="10">
    <location>
        <begin position="22"/>
        <end position="189"/>
    </location>
</feature>
<dbReference type="HAMAP" id="MF_00367">
    <property type="entry name" value="GTPase_Era"/>
    <property type="match status" value="1"/>
</dbReference>
<evidence type="ECO:0000256" key="5">
    <source>
        <dbReference type="ARBA" id="ARBA00023134"/>
    </source>
</evidence>
<keyword evidence="4 6" id="KW-0694">RNA-binding</keyword>
<dbReference type="PANTHER" id="PTHR42698:SF1">
    <property type="entry name" value="GTPASE ERA, MITOCHONDRIAL"/>
    <property type="match status" value="1"/>
</dbReference>
<dbReference type="Pfam" id="PF07650">
    <property type="entry name" value="KH_2"/>
    <property type="match status" value="1"/>
</dbReference>
<evidence type="ECO:0000256" key="4">
    <source>
        <dbReference type="ARBA" id="ARBA00022884"/>
    </source>
</evidence>
<evidence type="ECO:0000256" key="7">
    <source>
        <dbReference type="PROSITE-ProRule" id="PRU01050"/>
    </source>
</evidence>
<evidence type="ECO:0000259" key="10">
    <source>
        <dbReference type="PROSITE" id="PS51713"/>
    </source>
</evidence>
<reference evidence="11 12" key="1">
    <citation type="submission" date="2018-08" db="EMBL/GenBank/DDBJ databases">
        <title>Meiothermus granaticius genome AF-68 sequencing project.</title>
        <authorList>
            <person name="Da Costa M.S."/>
            <person name="Albuquerque L."/>
            <person name="Raposo P."/>
            <person name="Froufe H.J.C."/>
            <person name="Barroso C.S."/>
            <person name="Egas C."/>
        </authorList>
    </citation>
    <scope>NUCLEOTIDE SEQUENCE [LARGE SCALE GENOMIC DNA]</scope>
    <source>
        <strain evidence="11 12">AF-68</strain>
    </source>
</reference>
<dbReference type="InterPro" id="IPR030388">
    <property type="entry name" value="G_ERA_dom"/>
</dbReference>
<keyword evidence="6" id="KW-0699">rRNA-binding</keyword>
<organism evidence="11 12">
    <name type="scientific">Meiothermus granaticius NBRC 107808</name>
    <dbReference type="NCBI Taxonomy" id="1227551"/>
    <lineage>
        <taxon>Bacteria</taxon>
        <taxon>Thermotogati</taxon>
        <taxon>Deinococcota</taxon>
        <taxon>Deinococci</taxon>
        <taxon>Thermales</taxon>
        <taxon>Thermaceae</taxon>
        <taxon>Meiothermus</taxon>
    </lineage>
</organism>
<dbReference type="CDD" id="cd22534">
    <property type="entry name" value="KH-II_Era"/>
    <property type="match status" value="1"/>
</dbReference>
<dbReference type="Gene3D" id="3.40.50.300">
    <property type="entry name" value="P-loop containing nucleotide triphosphate hydrolases"/>
    <property type="match status" value="1"/>
</dbReference>